<dbReference type="GO" id="GO:0006508">
    <property type="term" value="P:proteolysis"/>
    <property type="evidence" value="ECO:0007669"/>
    <property type="project" value="InterPro"/>
</dbReference>
<dbReference type="PANTHER" id="PTHR36234">
    <property type="entry name" value="LYSYL ENDOPEPTIDASE"/>
    <property type="match status" value="1"/>
</dbReference>
<dbReference type="OrthoDB" id="9342482at2"/>
<dbReference type="PANTHER" id="PTHR36234:SF5">
    <property type="entry name" value="LYSYL ENDOPEPTIDASE"/>
    <property type="match status" value="1"/>
</dbReference>
<dbReference type="STRING" id="1484053.SAMN05444274_103163"/>
<dbReference type="InterPro" id="IPR009003">
    <property type="entry name" value="Peptidase_S1_PA"/>
</dbReference>
<reference evidence="4" key="1">
    <citation type="submission" date="2016-11" db="EMBL/GenBank/DDBJ databases">
        <authorList>
            <person name="Varghese N."/>
            <person name="Submissions S."/>
        </authorList>
    </citation>
    <scope>NUCLEOTIDE SEQUENCE [LARGE SCALE GENOMIC DNA]</scope>
    <source>
        <strain evidence="4">DSM 26910</strain>
    </source>
</reference>
<evidence type="ECO:0000259" key="2">
    <source>
        <dbReference type="Pfam" id="PF18962"/>
    </source>
</evidence>
<keyword evidence="4" id="KW-1185">Reference proteome</keyword>
<dbReference type="PROSITE" id="PS00134">
    <property type="entry name" value="TRYPSIN_HIS"/>
    <property type="match status" value="1"/>
</dbReference>
<dbReference type="Pfam" id="PF18962">
    <property type="entry name" value="Por_Secre_tail"/>
    <property type="match status" value="1"/>
</dbReference>
<keyword evidence="1" id="KW-0732">Signal</keyword>
<evidence type="ECO:0000313" key="4">
    <source>
        <dbReference type="Proteomes" id="UP000184164"/>
    </source>
</evidence>
<dbReference type="AlphaFoldDB" id="A0A1M4XY37"/>
<protein>
    <submittedName>
        <fullName evidence="3">Por secretion system C-terminal sorting domain-containing protein</fullName>
    </submittedName>
</protein>
<feature type="domain" description="Secretion system C-terminal sorting" evidence="2">
    <location>
        <begin position="650"/>
        <end position="722"/>
    </location>
</feature>
<accession>A0A1M4XY37</accession>
<evidence type="ECO:0000256" key="1">
    <source>
        <dbReference type="SAM" id="SignalP"/>
    </source>
</evidence>
<dbReference type="Gene3D" id="2.40.10.10">
    <property type="entry name" value="Trypsin-like serine proteases"/>
    <property type="match status" value="2"/>
</dbReference>
<dbReference type="Proteomes" id="UP000184164">
    <property type="component" value="Unassembled WGS sequence"/>
</dbReference>
<dbReference type="InterPro" id="IPR026444">
    <property type="entry name" value="Secre_tail"/>
</dbReference>
<evidence type="ECO:0000313" key="3">
    <source>
        <dbReference type="EMBL" id="SHE98350.1"/>
    </source>
</evidence>
<dbReference type="NCBIfam" id="TIGR04183">
    <property type="entry name" value="Por_Secre_tail"/>
    <property type="match status" value="1"/>
</dbReference>
<feature type="chain" id="PRO_5012680075" evidence="1">
    <location>
        <begin position="21"/>
        <end position="726"/>
    </location>
</feature>
<organism evidence="3 4">
    <name type="scientific">Mariniphaga anaerophila</name>
    <dbReference type="NCBI Taxonomy" id="1484053"/>
    <lineage>
        <taxon>Bacteria</taxon>
        <taxon>Pseudomonadati</taxon>
        <taxon>Bacteroidota</taxon>
        <taxon>Bacteroidia</taxon>
        <taxon>Marinilabiliales</taxon>
        <taxon>Prolixibacteraceae</taxon>
        <taxon>Mariniphaga</taxon>
    </lineage>
</organism>
<dbReference type="RefSeq" id="WP_083570632.1">
    <property type="nucleotide sequence ID" value="NZ_FQUM01000003.1"/>
</dbReference>
<dbReference type="InterPro" id="IPR018114">
    <property type="entry name" value="TRYPSIN_HIS"/>
</dbReference>
<gene>
    <name evidence="3" type="ORF">SAMN05444274_103163</name>
</gene>
<name>A0A1M4XY37_9BACT</name>
<dbReference type="SUPFAM" id="SSF50494">
    <property type="entry name" value="Trypsin-like serine proteases"/>
    <property type="match status" value="1"/>
</dbReference>
<feature type="signal peptide" evidence="1">
    <location>
        <begin position="1"/>
        <end position="20"/>
    </location>
</feature>
<proteinExistence type="predicted"/>
<dbReference type="GO" id="GO:0004252">
    <property type="term" value="F:serine-type endopeptidase activity"/>
    <property type="evidence" value="ECO:0007669"/>
    <property type="project" value="InterPro"/>
</dbReference>
<dbReference type="EMBL" id="FQUM01000003">
    <property type="protein sequence ID" value="SHE98350.1"/>
    <property type="molecule type" value="Genomic_DNA"/>
</dbReference>
<dbReference type="InterPro" id="IPR043504">
    <property type="entry name" value="Peptidase_S1_PA_chymotrypsin"/>
</dbReference>
<sequence length="726" mass="81205">MRWVVSVIFLLFVLSGRMSAQVSQGGQPMKVAVLKSRGIPVAKMPPVDNHSLQQEKTLAGENGLKLKPLQFAHGFDVNISPETDGVWTYNINGFDVWQMRIVSSGAYSLNLIFEKFHLRSGAKLFLFNEKENRYLGAYTSYNNKSTGKFAVSPLAGDELVVQYEVPAGQNAKNDFVISQVNHDFTGILKYSDRRPRGITAGACNIDINCAEGEKWTDIKDAVCRIIVNGKELCTGTLLNNPREDQRPYVVSAAHCYDLLKYAETSIYTFNYESPYCAPLDGDPSNSVSGSEMRAFSDSLDFSLVELSLVPPPEYRPYFSGWDRRGLLRDSTTSIHHPQGDIKKISYDYESPVRSSFESEYTPNGFLKIRRWDGGVTEGGSSGGPLFNKEKNVIGTLTGGQATCSNPVNDYYARFDLAWEYKPDSSQQLRYWLDPDNQNPEGVEGKRFYENEELCLAYTNLEEYDNHQNVVLKTNNSFAGYWGGTNSAGITEFSEKFFLPGETNVLGVSLGVGIIKLTSGSSAREITVNVYNGRDLPETLIHSETVAVKDLVADAMNFVGFTEPVEPSDTFFVGFEISNLQPRDTFVVYQSLREPDKENFFFFNKDNSWYNFKTENTESKSMTNVFELVVCNVSPLVNDTPLVQNPKGMLIYPNPARSVFIVETGQAIAPQNVNVFNLIGQVVEAKLADVDDRKVEIDLSGNIPGVYFVRVKTEKGMVSKKVIYMPW</sequence>